<feature type="domain" description="PhnB-like" evidence="1">
    <location>
        <begin position="5"/>
        <end position="114"/>
    </location>
</feature>
<dbReference type="InterPro" id="IPR029068">
    <property type="entry name" value="Glyas_Bleomycin-R_OHBP_Dase"/>
</dbReference>
<sequence>MKRTIYPCLWFNNNAAEAANFYCNVFDDAKLLDSNAIVSRIEIGGMTFMMLNGGPKYVMTPAISYFVYCDGEHKIERLYDLLKEGGKVMMPLDKYDWSPRYAWIEDRFGVNWQLDVEAINSPQKIVPNLLFVNSKNSWVHAAREKYTSVFKPSMLLMDMAYPPQAGMPDGSLLFAQFKLNGFIMNAMSSTLQHDYDFSPGNSFVVECDSQEEIDYFWETLGKNGRYDMCGWLADEFGVSWQIVPSMLPQLMSDPEKGPRVIQAFLKMQKFDIQTLLGA</sequence>
<reference evidence="2" key="1">
    <citation type="submission" date="2024-02" db="EMBL/GenBank/DDBJ databases">
        <title>Sediminibacterium planktonica sp. nov. and Sediminibacterium longus sp. nov., isolated from surface lake and river water.</title>
        <authorList>
            <person name="Watanabe K."/>
            <person name="Takemine S."/>
            <person name="Ishii Y."/>
            <person name="Ogata Y."/>
            <person name="Shindo C."/>
            <person name="Suda W."/>
        </authorList>
    </citation>
    <scope>NUCLEOTIDE SEQUENCE</scope>
    <source>
        <strain evidence="2">KACHI17</strain>
    </source>
</reference>
<dbReference type="CDD" id="cd06588">
    <property type="entry name" value="PhnB_like"/>
    <property type="match status" value="1"/>
</dbReference>
<proteinExistence type="predicted"/>
<dbReference type="AlphaFoldDB" id="A0AAT9GFF9"/>
<dbReference type="InterPro" id="IPR028973">
    <property type="entry name" value="PhnB-like"/>
</dbReference>
<organism evidence="2">
    <name type="scientific">Sediminibacterium sp. KACHI17</name>
    <dbReference type="NCBI Taxonomy" id="1751071"/>
    <lineage>
        <taxon>Bacteria</taxon>
        <taxon>Pseudomonadati</taxon>
        <taxon>Bacteroidota</taxon>
        <taxon>Chitinophagia</taxon>
        <taxon>Chitinophagales</taxon>
        <taxon>Chitinophagaceae</taxon>
        <taxon>Sediminibacterium</taxon>
    </lineage>
</organism>
<gene>
    <name evidence="2" type="ORF">KACHI17_02100</name>
</gene>
<dbReference type="EMBL" id="AP029612">
    <property type="protein sequence ID" value="BFG69329.1"/>
    <property type="molecule type" value="Genomic_DNA"/>
</dbReference>
<feature type="domain" description="PhnB-like" evidence="1">
    <location>
        <begin position="123"/>
        <end position="243"/>
    </location>
</feature>
<evidence type="ECO:0000313" key="2">
    <source>
        <dbReference type="EMBL" id="BFG69329.1"/>
    </source>
</evidence>
<dbReference type="RefSeq" id="WP_353549656.1">
    <property type="nucleotide sequence ID" value="NZ_AP029612.1"/>
</dbReference>
<accession>A0AAT9GFF9</accession>
<dbReference type="Pfam" id="PF06983">
    <property type="entry name" value="3-dmu-9_3-mt"/>
    <property type="match status" value="2"/>
</dbReference>
<dbReference type="PANTHER" id="PTHR33990">
    <property type="entry name" value="PROTEIN YJDN-RELATED"/>
    <property type="match status" value="1"/>
</dbReference>
<dbReference type="Gene3D" id="3.10.180.10">
    <property type="entry name" value="2,3-Dihydroxybiphenyl 1,2-Dioxygenase, domain 1"/>
    <property type="match status" value="1"/>
</dbReference>
<name>A0AAT9GFF9_9BACT</name>
<dbReference type="Gene3D" id="3.30.720.100">
    <property type="match status" value="1"/>
</dbReference>
<evidence type="ECO:0000259" key="1">
    <source>
        <dbReference type="Pfam" id="PF06983"/>
    </source>
</evidence>
<protein>
    <submittedName>
        <fullName evidence="2">VOC family protein</fullName>
    </submittedName>
</protein>
<dbReference type="Gene3D" id="3.30.720.110">
    <property type="match status" value="1"/>
</dbReference>
<dbReference type="SUPFAM" id="SSF54593">
    <property type="entry name" value="Glyoxalase/Bleomycin resistance protein/Dihydroxybiphenyl dioxygenase"/>
    <property type="match status" value="2"/>
</dbReference>